<evidence type="ECO:0000313" key="1">
    <source>
        <dbReference type="EMBL" id="GAJ18724.1"/>
    </source>
</evidence>
<protein>
    <submittedName>
        <fullName evidence="1">Uncharacterized protein</fullName>
    </submittedName>
</protein>
<dbReference type="AlphaFoldDB" id="X1UMH2"/>
<sequence>MTISTEEEYTFKVTLVFWKFYELGLYFELPEVRKFLDQEGSLKLYKDYRWKVAVPGQEKSCSQPLKWTSSQSKNYAPVCFKISKSDRFSCATAPKIVG</sequence>
<dbReference type="EMBL" id="BARW01039207">
    <property type="protein sequence ID" value="GAJ18724.1"/>
    <property type="molecule type" value="Genomic_DNA"/>
</dbReference>
<proteinExistence type="predicted"/>
<organism evidence="1">
    <name type="scientific">marine sediment metagenome</name>
    <dbReference type="NCBI Taxonomy" id="412755"/>
    <lineage>
        <taxon>unclassified sequences</taxon>
        <taxon>metagenomes</taxon>
        <taxon>ecological metagenomes</taxon>
    </lineage>
</organism>
<name>X1UMH2_9ZZZZ</name>
<reference evidence="1" key="1">
    <citation type="journal article" date="2014" name="Front. Microbiol.">
        <title>High frequency of phylogenetically diverse reductive dehalogenase-homologous genes in deep subseafloor sedimentary metagenomes.</title>
        <authorList>
            <person name="Kawai M."/>
            <person name="Futagami T."/>
            <person name="Toyoda A."/>
            <person name="Takaki Y."/>
            <person name="Nishi S."/>
            <person name="Hori S."/>
            <person name="Arai W."/>
            <person name="Tsubouchi T."/>
            <person name="Morono Y."/>
            <person name="Uchiyama I."/>
            <person name="Ito T."/>
            <person name="Fujiyama A."/>
            <person name="Inagaki F."/>
            <person name="Takami H."/>
        </authorList>
    </citation>
    <scope>NUCLEOTIDE SEQUENCE</scope>
    <source>
        <strain evidence="1">Expedition CK06-06</strain>
    </source>
</reference>
<accession>X1UMH2</accession>
<feature type="non-terminal residue" evidence="1">
    <location>
        <position position="98"/>
    </location>
</feature>
<comment type="caution">
    <text evidence="1">The sequence shown here is derived from an EMBL/GenBank/DDBJ whole genome shotgun (WGS) entry which is preliminary data.</text>
</comment>
<gene>
    <name evidence="1" type="ORF">S12H4_59821</name>
</gene>